<feature type="transmembrane region" description="Helical" evidence="1">
    <location>
        <begin position="137"/>
        <end position="157"/>
    </location>
</feature>
<comment type="caution">
    <text evidence="2">The sequence shown here is derived from an EMBL/GenBank/DDBJ whole genome shotgun (WGS) entry which is preliminary data.</text>
</comment>
<keyword evidence="3" id="KW-1185">Reference proteome</keyword>
<keyword evidence="1" id="KW-0472">Membrane</keyword>
<reference evidence="2 3" key="1">
    <citation type="submission" date="2018-03" db="EMBL/GenBank/DDBJ databases">
        <title>Genomic Encyclopedia of Type Strains, Phase III (KMG-III): the genomes of soil and plant-associated and newly described type strains.</title>
        <authorList>
            <person name="Whitman W."/>
        </authorList>
    </citation>
    <scope>NUCLEOTIDE SEQUENCE [LARGE SCALE GENOMIC DNA]</scope>
    <source>
        <strain evidence="2 3">CGMCC 1.12259</strain>
    </source>
</reference>
<name>A0A2P8H5R4_9BACL</name>
<keyword evidence="1" id="KW-1133">Transmembrane helix</keyword>
<dbReference type="AlphaFoldDB" id="A0A2P8H5R4"/>
<dbReference type="OrthoDB" id="9909246at2"/>
<dbReference type="Proteomes" id="UP000242682">
    <property type="component" value="Unassembled WGS sequence"/>
</dbReference>
<protein>
    <submittedName>
        <fullName evidence="2">Uncharacterized protein</fullName>
    </submittedName>
</protein>
<gene>
    <name evidence="2" type="ORF">B0H99_102256</name>
</gene>
<evidence type="ECO:0000313" key="2">
    <source>
        <dbReference type="EMBL" id="PSL41572.1"/>
    </source>
</evidence>
<evidence type="ECO:0000256" key="1">
    <source>
        <dbReference type="SAM" id="Phobius"/>
    </source>
</evidence>
<evidence type="ECO:0000313" key="3">
    <source>
        <dbReference type="Proteomes" id="UP000242682"/>
    </source>
</evidence>
<dbReference type="EMBL" id="PYAT01000002">
    <property type="protein sequence ID" value="PSL41572.1"/>
    <property type="molecule type" value="Genomic_DNA"/>
</dbReference>
<proteinExistence type="predicted"/>
<keyword evidence="1" id="KW-0812">Transmembrane</keyword>
<accession>A0A2P8H5R4</accession>
<organism evidence="2 3">
    <name type="scientific">Planomicrobium soli</name>
    <dbReference type="NCBI Taxonomy" id="1176648"/>
    <lineage>
        <taxon>Bacteria</taxon>
        <taxon>Bacillati</taxon>
        <taxon>Bacillota</taxon>
        <taxon>Bacilli</taxon>
        <taxon>Bacillales</taxon>
        <taxon>Caryophanaceae</taxon>
        <taxon>Planomicrobium</taxon>
    </lineage>
</organism>
<dbReference type="RefSeq" id="WP_106532255.1">
    <property type="nucleotide sequence ID" value="NZ_PYAT01000002.1"/>
</dbReference>
<sequence length="166" mass="18440">MKNKDKEVLNSKQQVLDKLGLDSEKELSNENVFRRFVNMDAIVDKEILGMILPKIENFTELVVKQQEFIAEMADKQKFIDAKAIEGFNTTKEIITEVIKANPTMDTELMIYLIDSLKEMDKYISDHAKDSGNRSERLISIGIGIGAVVAGTVLAIVFKGDGGGKSA</sequence>